<dbReference type="InterPro" id="IPR038875">
    <property type="entry name" value="PLA2_conodipine-like"/>
</dbReference>
<dbReference type="EMBL" id="CAQQ02174647">
    <property type="status" value="NOT_ANNOTATED_CDS"/>
    <property type="molecule type" value="Genomic_DNA"/>
</dbReference>
<accession>T1GME5</accession>
<dbReference type="PANTHER" id="PTHR37687:SF1">
    <property type="entry name" value="AGAP006772-PA"/>
    <property type="match status" value="1"/>
</dbReference>
<dbReference type="Proteomes" id="UP000015102">
    <property type="component" value="Unassembled WGS sequence"/>
</dbReference>
<name>T1GME5_MEGSC</name>
<protein>
    <submittedName>
        <fullName evidence="3">Uncharacterized protein</fullName>
    </submittedName>
</protein>
<dbReference type="EMBL" id="CAQQ02174646">
    <property type="status" value="NOT_ANNOTATED_CDS"/>
    <property type="molecule type" value="Genomic_DNA"/>
</dbReference>
<feature type="compositionally biased region" description="Basic and acidic residues" evidence="2">
    <location>
        <begin position="147"/>
        <end position="159"/>
    </location>
</feature>
<dbReference type="EnsemblMetazoa" id="MESCA004719-RA">
    <property type="protein sequence ID" value="MESCA004719-PA"/>
    <property type="gene ID" value="MESCA004719"/>
</dbReference>
<dbReference type="AlphaFoldDB" id="T1GME5"/>
<keyword evidence="1" id="KW-0175">Coiled coil</keyword>
<feature type="region of interest" description="Disordered" evidence="2">
    <location>
        <begin position="376"/>
        <end position="408"/>
    </location>
</feature>
<feature type="compositionally biased region" description="Acidic residues" evidence="2">
    <location>
        <begin position="169"/>
        <end position="204"/>
    </location>
</feature>
<organism evidence="3 4">
    <name type="scientific">Megaselia scalaris</name>
    <name type="common">Humpbacked fly</name>
    <name type="synonym">Phora scalaris</name>
    <dbReference type="NCBI Taxonomy" id="36166"/>
    <lineage>
        <taxon>Eukaryota</taxon>
        <taxon>Metazoa</taxon>
        <taxon>Ecdysozoa</taxon>
        <taxon>Arthropoda</taxon>
        <taxon>Hexapoda</taxon>
        <taxon>Insecta</taxon>
        <taxon>Pterygota</taxon>
        <taxon>Neoptera</taxon>
        <taxon>Endopterygota</taxon>
        <taxon>Diptera</taxon>
        <taxon>Brachycera</taxon>
        <taxon>Muscomorpha</taxon>
        <taxon>Platypezoidea</taxon>
        <taxon>Phoridae</taxon>
        <taxon>Megaseliini</taxon>
        <taxon>Megaselia</taxon>
    </lineage>
</organism>
<feature type="compositionally biased region" description="Low complexity" evidence="2">
    <location>
        <begin position="128"/>
        <end position="139"/>
    </location>
</feature>
<keyword evidence="4" id="KW-1185">Reference proteome</keyword>
<evidence type="ECO:0000313" key="4">
    <source>
        <dbReference type="Proteomes" id="UP000015102"/>
    </source>
</evidence>
<sequence>MSVFRERDVQPYTQTELADEFLREIEEEREMEREEKYEKYKDALRNLWEKYQDQENEIITEPEEKRPQFMQKKRTYPVLPWLPYTDKRKRFPVAKRSPKVDKQSKDLEEIFGKPSDDEDKKKKRSVDSQGTGSATSSTTEVMPADGNHNHTEHGHGHNHTEHKHHKHEDEEESSESEEQDHEHDEYEEDSEEEYDPFSSNEEDDENRKKKRDTSKLKICQGHLCKKNNKGLGKSRQKKSIDWSQYFGLNRKKKSLSAPEDEELSPEKIEKMDRKLQFLEDEVLAETVKITGAYPEAQSLAEIRRMKENVMSNLATAYTLEKMRQALNNRRQSIENENHLGRNQIESFEEKAKRLSVKKEKVDFDKHTHDIDIEQDKMKEHVHGGNNMGGVNDSDDAEEEEKKRKKRKRTRYEKYPILPNDIGNFPDELEGLNYEPLNDAYLGNKNFYQNSYGECAIAENIDEKCKNIAVLSGAVNSELLTLCNVHQLCHLCSTTQVGCDFEYINEADRVCGRNANCLSSVRANMRMLRDSAGPQIGLKECMKIPCLNRLLKDINKR</sequence>
<feature type="compositionally biased region" description="Basic residues" evidence="2">
    <location>
        <begin position="223"/>
        <end position="237"/>
    </location>
</feature>
<dbReference type="OMA" id="RHRINKA"/>
<proteinExistence type="predicted"/>
<dbReference type="PANTHER" id="PTHR37687">
    <property type="entry name" value="AGAP006772-PA"/>
    <property type="match status" value="1"/>
</dbReference>
<feature type="coiled-coil region" evidence="1">
    <location>
        <begin position="316"/>
        <end position="350"/>
    </location>
</feature>
<dbReference type="HOGENOM" id="CLU_490298_0_0_1"/>
<reference evidence="3" key="2">
    <citation type="submission" date="2015-06" db="UniProtKB">
        <authorList>
            <consortium name="EnsemblMetazoa"/>
        </authorList>
    </citation>
    <scope>IDENTIFICATION</scope>
</reference>
<evidence type="ECO:0000256" key="1">
    <source>
        <dbReference type="SAM" id="Coils"/>
    </source>
</evidence>
<dbReference type="EMBL" id="CAQQ02174645">
    <property type="status" value="NOT_ANNOTATED_CDS"/>
    <property type="molecule type" value="Genomic_DNA"/>
</dbReference>
<reference evidence="4" key="1">
    <citation type="submission" date="2013-02" db="EMBL/GenBank/DDBJ databases">
        <authorList>
            <person name="Hughes D."/>
        </authorList>
    </citation>
    <scope>NUCLEOTIDE SEQUENCE</scope>
    <source>
        <strain>Durham</strain>
        <strain evidence="4">NC isolate 2 -- Noor lab</strain>
    </source>
</reference>
<evidence type="ECO:0000256" key="2">
    <source>
        <dbReference type="SAM" id="MobiDB-lite"/>
    </source>
</evidence>
<evidence type="ECO:0000313" key="3">
    <source>
        <dbReference type="EnsemblMetazoa" id="MESCA004719-PA"/>
    </source>
</evidence>
<feature type="region of interest" description="Disordered" evidence="2">
    <location>
        <begin position="58"/>
        <end position="77"/>
    </location>
</feature>
<feature type="compositionally biased region" description="Basic and acidic residues" evidence="2">
    <location>
        <begin position="98"/>
        <end position="120"/>
    </location>
</feature>
<feature type="region of interest" description="Disordered" evidence="2">
    <location>
        <begin position="90"/>
        <end position="238"/>
    </location>
</feature>